<sequence>MVAILSNKRQQRYSNYGQVLAMEDKPLLAVAMARLIL</sequence>
<dbReference type="EMBL" id="WIXE01015069">
    <property type="protein sequence ID" value="KAK5973761.1"/>
    <property type="molecule type" value="Genomic_DNA"/>
</dbReference>
<dbReference type="Proteomes" id="UP001331761">
    <property type="component" value="Unassembled WGS sequence"/>
</dbReference>
<organism evidence="1 2">
    <name type="scientific">Trichostrongylus colubriformis</name>
    <name type="common">Black scour worm</name>
    <dbReference type="NCBI Taxonomy" id="6319"/>
    <lineage>
        <taxon>Eukaryota</taxon>
        <taxon>Metazoa</taxon>
        <taxon>Ecdysozoa</taxon>
        <taxon>Nematoda</taxon>
        <taxon>Chromadorea</taxon>
        <taxon>Rhabditida</taxon>
        <taxon>Rhabditina</taxon>
        <taxon>Rhabditomorpha</taxon>
        <taxon>Strongyloidea</taxon>
        <taxon>Trichostrongylidae</taxon>
        <taxon>Trichostrongylus</taxon>
    </lineage>
</organism>
<proteinExistence type="predicted"/>
<keyword evidence="2" id="KW-1185">Reference proteome</keyword>
<evidence type="ECO:0000313" key="1">
    <source>
        <dbReference type="EMBL" id="KAK5973761.1"/>
    </source>
</evidence>
<comment type="caution">
    <text evidence="1">The sequence shown here is derived from an EMBL/GenBank/DDBJ whole genome shotgun (WGS) entry which is preliminary data.</text>
</comment>
<reference evidence="1 2" key="1">
    <citation type="submission" date="2019-10" db="EMBL/GenBank/DDBJ databases">
        <title>Assembly and Annotation for the nematode Trichostrongylus colubriformis.</title>
        <authorList>
            <person name="Martin J."/>
        </authorList>
    </citation>
    <scope>NUCLEOTIDE SEQUENCE [LARGE SCALE GENOMIC DNA]</scope>
    <source>
        <strain evidence="1">G859</strain>
        <tissue evidence="1">Whole worm</tissue>
    </source>
</reference>
<protein>
    <submittedName>
        <fullName evidence="1">Uncharacterized protein</fullName>
    </submittedName>
</protein>
<dbReference type="AlphaFoldDB" id="A0AAN8F5E8"/>
<feature type="non-terminal residue" evidence="1">
    <location>
        <position position="37"/>
    </location>
</feature>
<gene>
    <name evidence="1" type="ORF">GCK32_014162</name>
</gene>
<name>A0AAN8F5E8_TRICO</name>
<evidence type="ECO:0000313" key="2">
    <source>
        <dbReference type="Proteomes" id="UP001331761"/>
    </source>
</evidence>
<accession>A0AAN8F5E8</accession>